<dbReference type="EMBL" id="VZRU01016770">
    <property type="protein sequence ID" value="NWW52513.1"/>
    <property type="molecule type" value="Genomic_DNA"/>
</dbReference>
<feature type="non-terminal residue" evidence="1">
    <location>
        <position position="1"/>
    </location>
</feature>
<keyword evidence="2" id="KW-1185">Reference proteome</keyword>
<dbReference type="AlphaFoldDB" id="A0A7K6NU19"/>
<accession>A0A7K6NU19</accession>
<feature type="non-terminal residue" evidence="1">
    <location>
        <position position="155"/>
    </location>
</feature>
<organism evidence="1 2">
    <name type="scientific">Pedionomus torquatus</name>
    <name type="common">Plains-wanderer</name>
    <dbReference type="NCBI Taxonomy" id="227192"/>
    <lineage>
        <taxon>Eukaryota</taxon>
        <taxon>Metazoa</taxon>
        <taxon>Chordata</taxon>
        <taxon>Craniata</taxon>
        <taxon>Vertebrata</taxon>
        <taxon>Euteleostomi</taxon>
        <taxon>Archelosauria</taxon>
        <taxon>Archosauria</taxon>
        <taxon>Dinosauria</taxon>
        <taxon>Saurischia</taxon>
        <taxon>Theropoda</taxon>
        <taxon>Coelurosauria</taxon>
        <taxon>Aves</taxon>
        <taxon>Neognathae</taxon>
        <taxon>Neoaves</taxon>
        <taxon>Charadriiformes</taxon>
        <taxon>Pedionomidae</taxon>
        <taxon>Pedionomus</taxon>
    </lineage>
</organism>
<proteinExistence type="predicted"/>
<evidence type="ECO:0000313" key="1">
    <source>
        <dbReference type="EMBL" id="NWW52513.1"/>
    </source>
</evidence>
<gene>
    <name evidence="1" type="primary">Itpripl1_2</name>
    <name evidence="1" type="ORF">PEDTOR_R14999</name>
</gene>
<comment type="caution">
    <text evidence="1">The sequence shown here is derived from an EMBL/GenBank/DDBJ whole genome shotgun (WGS) entry which is preliminary data.</text>
</comment>
<dbReference type="Proteomes" id="UP000565207">
    <property type="component" value="Unassembled WGS sequence"/>
</dbReference>
<reference evidence="1 2" key="1">
    <citation type="submission" date="2019-09" db="EMBL/GenBank/DDBJ databases">
        <title>Bird 10,000 Genomes (B10K) Project - Family phase.</title>
        <authorList>
            <person name="Zhang G."/>
        </authorList>
    </citation>
    <scope>NUCLEOTIDE SEQUENCE [LARGE SCALE GENOMIC DNA]</scope>
    <source>
        <strain evidence="1">B10K-DU-029-80</strain>
        <tissue evidence="1">Muscle</tissue>
    </source>
</reference>
<protein>
    <submittedName>
        <fullName evidence="1">IPIL1 protein</fullName>
    </submittedName>
</protein>
<name>A0A7K6NU19_PEDTO</name>
<sequence>WSIKEKSIAYNLLVFLQPPAGHSFSIERDTTQQLSGRPSNIRVLLECTCRKKQLLGGGVCLLHDSKAPRGQHSFLLQNLCTSSCLDMEKVTLWVRLLVKSAWQFLPESHHCQLMVLPSSLTCKFQLTGITEVDFFTEMFFVVDKDKMENQQCKHP</sequence>
<evidence type="ECO:0000313" key="2">
    <source>
        <dbReference type="Proteomes" id="UP000565207"/>
    </source>
</evidence>